<reference evidence="1" key="1">
    <citation type="submission" date="2021-10" db="EMBL/GenBank/DDBJ databases">
        <authorList>
            <person name="Mesa V."/>
        </authorList>
    </citation>
    <scope>NUCLEOTIDE SEQUENCE</scope>
    <source>
        <strain evidence="1">CC3_PB</strain>
    </source>
</reference>
<name>A0AA86JJY0_9CLOT</name>
<dbReference type="Proteomes" id="UP001189143">
    <property type="component" value="Unassembled WGS sequence"/>
</dbReference>
<sequence length="109" mass="12088">MNKIDNTNYEWKLVAYNNEKQVVAYSVPNTVVCDIIKVLFEAGKGDTCLPTEEISNILCGILGKKVDIESIAKLTGLSQEYLENLTKGIIAPAKTKNVMLLTEIIDKLK</sequence>
<evidence type="ECO:0000313" key="2">
    <source>
        <dbReference type="EMBL" id="CAI3547974.1"/>
    </source>
</evidence>
<protein>
    <submittedName>
        <fullName evidence="1">Uncharacterized protein</fullName>
    </submittedName>
</protein>
<gene>
    <name evidence="2" type="ORF">CNEO2_1760001</name>
    <name evidence="1" type="ORF">CNEO_10232</name>
</gene>
<comment type="caution">
    <text evidence="1">The sequence shown here is derived from an EMBL/GenBank/DDBJ whole genome shotgun (WGS) entry which is preliminary data.</text>
</comment>
<proteinExistence type="predicted"/>
<dbReference type="EMBL" id="CAKJVE010000001">
    <property type="protein sequence ID" value="CAG9701707.1"/>
    <property type="molecule type" value="Genomic_DNA"/>
</dbReference>
<evidence type="ECO:0000313" key="3">
    <source>
        <dbReference type="Proteomes" id="UP000789738"/>
    </source>
</evidence>
<accession>A0AA86JJY0</accession>
<dbReference type="EMBL" id="CAMTCP010000084">
    <property type="protein sequence ID" value="CAI3547974.1"/>
    <property type="molecule type" value="Genomic_DNA"/>
</dbReference>
<dbReference type="RefSeq" id="WP_210889558.1">
    <property type="nucleotide sequence ID" value="NZ_CAKJVE010000001.1"/>
</dbReference>
<reference evidence="2" key="2">
    <citation type="submission" date="2022-10" db="EMBL/GenBank/DDBJ databases">
        <authorList>
            <person name="Aires J."/>
            <person name="Mesa V."/>
        </authorList>
    </citation>
    <scope>NUCLEOTIDE SEQUENCE</scope>
    <source>
        <strain evidence="2">Clostridium neonatale JD116</strain>
    </source>
</reference>
<organism evidence="1 3">
    <name type="scientific">Clostridium neonatale</name>
    <dbReference type="NCBI Taxonomy" id="137838"/>
    <lineage>
        <taxon>Bacteria</taxon>
        <taxon>Bacillati</taxon>
        <taxon>Bacillota</taxon>
        <taxon>Clostridia</taxon>
        <taxon>Eubacteriales</taxon>
        <taxon>Clostridiaceae</taxon>
        <taxon>Clostridium</taxon>
    </lineage>
</organism>
<dbReference type="Proteomes" id="UP000789738">
    <property type="component" value="Unassembled WGS sequence"/>
</dbReference>
<evidence type="ECO:0000313" key="1">
    <source>
        <dbReference type="EMBL" id="CAG9701707.1"/>
    </source>
</evidence>
<dbReference type="AlphaFoldDB" id="A0AA86JJY0"/>